<evidence type="ECO:0000256" key="5">
    <source>
        <dbReference type="ARBA" id="ARBA00023136"/>
    </source>
</evidence>
<keyword evidence="4 7" id="KW-1133">Transmembrane helix</keyword>
<feature type="transmembrane region" description="Helical" evidence="7">
    <location>
        <begin position="257"/>
        <end position="279"/>
    </location>
</feature>
<dbReference type="AlphaFoldDB" id="A0A2I2FV74"/>
<dbReference type="Gene3D" id="1.20.1250.20">
    <property type="entry name" value="MFS general substrate transporter like domains"/>
    <property type="match status" value="1"/>
</dbReference>
<feature type="region of interest" description="Disordered" evidence="6">
    <location>
        <begin position="1"/>
        <end position="27"/>
    </location>
</feature>
<feature type="domain" description="Major facilitator superfamily (MFS) profile" evidence="8">
    <location>
        <begin position="45"/>
        <end position="460"/>
    </location>
</feature>
<dbReference type="VEuPathDB" id="FungiDB:P170DRAFT_430406"/>
<dbReference type="SUPFAM" id="SSF103473">
    <property type="entry name" value="MFS general substrate transporter"/>
    <property type="match status" value="1"/>
</dbReference>
<feature type="transmembrane region" description="Helical" evidence="7">
    <location>
        <begin position="434"/>
        <end position="454"/>
    </location>
</feature>
<dbReference type="Proteomes" id="UP000234275">
    <property type="component" value="Unassembled WGS sequence"/>
</dbReference>
<dbReference type="RefSeq" id="XP_024699826.1">
    <property type="nucleotide sequence ID" value="XM_024847954.1"/>
</dbReference>
<feature type="transmembrane region" description="Helical" evidence="7">
    <location>
        <begin position="366"/>
        <end position="385"/>
    </location>
</feature>
<evidence type="ECO:0000256" key="6">
    <source>
        <dbReference type="SAM" id="MobiDB-lite"/>
    </source>
</evidence>
<dbReference type="PANTHER" id="PTHR23502:SF68">
    <property type="entry name" value="MULTIDRUG TRANSPORTER, PUTATIVE (AFU_ORTHOLOGUE AFUA_3G01120)-RELATED"/>
    <property type="match status" value="1"/>
</dbReference>
<evidence type="ECO:0000313" key="9">
    <source>
        <dbReference type="EMBL" id="PLB44524.1"/>
    </source>
</evidence>
<dbReference type="PANTHER" id="PTHR23502">
    <property type="entry name" value="MAJOR FACILITATOR SUPERFAMILY"/>
    <property type="match status" value="1"/>
</dbReference>
<evidence type="ECO:0000256" key="3">
    <source>
        <dbReference type="ARBA" id="ARBA00022692"/>
    </source>
</evidence>
<keyword evidence="3 7" id="KW-0812">Transmembrane</keyword>
<accession>A0A2I2FV74</accession>
<feature type="transmembrane region" description="Helical" evidence="7">
    <location>
        <begin position="110"/>
        <end position="131"/>
    </location>
</feature>
<dbReference type="GO" id="GO:0016020">
    <property type="term" value="C:membrane"/>
    <property type="evidence" value="ECO:0007669"/>
    <property type="project" value="UniProtKB-SubCell"/>
</dbReference>
<comment type="caution">
    <text evidence="9">The sequence shown here is derived from an EMBL/GenBank/DDBJ whole genome shotgun (WGS) entry which is preliminary data.</text>
</comment>
<dbReference type="CDD" id="cd17323">
    <property type="entry name" value="MFS_Tpo1_MDR_like"/>
    <property type="match status" value="1"/>
</dbReference>
<evidence type="ECO:0000256" key="1">
    <source>
        <dbReference type="ARBA" id="ARBA00004141"/>
    </source>
</evidence>
<evidence type="ECO:0000256" key="7">
    <source>
        <dbReference type="SAM" id="Phobius"/>
    </source>
</evidence>
<dbReference type="STRING" id="1392250.A0A2I2FV74"/>
<name>A0A2I2FV74_9EURO</name>
<evidence type="ECO:0000313" key="10">
    <source>
        <dbReference type="Proteomes" id="UP000234275"/>
    </source>
</evidence>
<dbReference type="OrthoDB" id="5296287at2759"/>
<keyword evidence="5 7" id="KW-0472">Membrane</keyword>
<dbReference type="GeneID" id="36555653"/>
<feature type="transmembrane region" description="Helical" evidence="7">
    <location>
        <begin position="84"/>
        <end position="103"/>
    </location>
</feature>
<organism evidence="9 10">
    <name type="scientific">Aspergillus steynii IBT 23096</name>
    <dbReference type="NCBI Taxonomy" id="1392250"/>
    <lineage>
        <taxon>Eukaryota</taxon>
        <taxon>Fungi</taxon>
        <taxon>Dikarya</taxon>
        <taxon>Ascomycota</taxon>
        <taxon>Pezizomycotina</taxon>
        <taxon>Eurotiomycetes</taxon>
        <taxon>Eurotiomycetidae</taxon>
        <taxon>Eurotiales</taxon>
        <taxon>Aspergillaceae</taxon>
        <taxon>Aspergillus</taxon>
        <taxon>Aspergillus subgen. Circumdati</taxon>
    </lineage>
</organism>
<proteinExistence type="inferred from homology"/>
<comment type="subcellular location">
    <subcellularLocation>
        <location evidence="1">Membrane</location>
        <topology evidence="1">Multi-pass membrane protein</topology>
    </subcellularLocation>
</comment>
<dbReference type="GO" id="GO:0022857">
    <property type="term" value="F:transmembrane transporter activity"/>
    <property type="evidence" value="ECO:0007669"/>
    <property type="project" value="InterPro"/>
</dbReference>
<dbReference type="InterPro" id="IPR036259">
    <property type="entry name" value="MFS_trans_sf"/>
</dbReference>
<keyword evidence="10" id="KW-1185">Reference proteome</keyword>
<dbReference type="EMBL" id="MSFO01000009">
    <property type="protein sequence ID" value="PLB44524.1"/>
    <property type="molecule type" value="Genomic_DNA"/>
</dbReference>
<gene>
    <name evidence="9" type="ORF">P170DRAFT_430406</name>
</gene>
<dbReference type="PROSITE" id="PS50850">
    <property type="entry name" value="MFS"/>
    <property type="match status" value="1"/>
</dbReference>
<dbReference type="Pfam" id="PF07690">
    <property type="entry name" value="MFS_1"/>
    <property type="match status" value="1"/>
</dbReference>
<feature type="transmembrane region" description="Helical" evidence="7">
    <location>
        <begin position="299"/>
        <end position="320"/>
    </location>
</feature>
<evidence type="ECO:0000256" key="2">
    <source>
        <dbReference type="ARBA" id="ARBA00008335"/>
    </source>
</evidence>
<feature type="transmembrane region" description="Helical" evidence="7">
    <location>
        <begin position="530"/>
        <end position="552"/>
    </location>
</feature>
<evidence type="ECO:0000256" key="4">
    <source>
        <dbReference type="ARBA" id="ARBA00022989"/>
    </source>
</evidence>
<feature type="transmembrane region" description="Helical" evidence="7">
    <location>
        <begin position="499"/>
        <end position="518"/>
    </location>
</feature>
<protein>
    <submittedName>
        <fullName evidence="9">MFS general substrate transporter</fullName>
    </submittedName>
</protein>
<feature type="transmembrane region" description="Helical" evidence="7">
    <location>
        <begin position="397"/>
        <end position="422"/>
    </location>
</feature>
<dbReference type="InterPro" id="IPR011701">
    <property type="entry name" value="MFS"/>
</dbReference>
<feature type="compositionally biased region" description="Basic and acidic residues" evidence="6">
    <location>
        <begin position="14"/>
        <end position="27"/>
    </location>
</feature>
<feature type="transmembrane region" description="Helical" evidence="7">
    <location>
        <begin position="341"/>
        <end position="360"/>
    </location>
</feature>
<dbReference type="InterPro" id="IPR020846">
    <property type="entry name" value="MFS_dom"/>
</dbReference>
<sequence>MDEEKQSSLTTETTRSDDGKTVVDWKGDADPGHPHNWSKSRKWFIIGLTSLTCFNGAIVSTIFAPGVPDVLEEFRISSGSLESFMVTVYLIGSVIGPLVLPPISECYGRLLITHISNVGFLFSSILCAAAVNMPMIILARFLMGIAASVPSTVGGGIIADLMVVEERGTALTAWTIGNSLSQVLGPIFGGYIVYGAGWRWTVWVVVIIKESHAPTLLRQEAARLQKITGIMHRASSDDGQPASVRIKRAITRPLRMMVQAPIVTIASCYNSVSYTYMYICITSFTRVFETTYGFDASNAGLAYVGLGIGSCLAQLTIASLSDRYIQLRKSLSKTVKPEHRLFTLVAGVIVLPIGLFWYGWTAQYKVHWIAPIIGTSFVGFGIMCVQLSVQLYLVDGFSYYAASAVAANLAIKSTFGTVIPLAGAPLYDSLGLGWGNSLLGFIAVGLIPASLVLMRYGDGIRRSYGLVYLEKTKEMSHFYPRSPYAEDQRLSHTILTTHVLSRGFQAGTGIGLLVHLGLTLGQRNRLTAPAVLRSAGVGGVLGTGALGVALFLRMRGRELIEWKDRSWALRNNARQVRVDDFRRSGWLEYL</sequence>
<evidence type="ECO:0000259" key="8">
    <source>
        <dbReference type="PROSITE" id="PS50850"/>
    </source>
</evidence>
<reference evidence="9 10" key="1">
    <citation type="submission" date="2016-12" db="EMBL/GenBank/DDBJ databases">
        <title>The genomes of Aspergillus section Nigri reveals drivers in fungal speciation.</title>
        <authorList>
            <consortium name="DOE Joint Genome Institute"/>
            <person name="Vesth T.C."/>
            <person name="Nybo J."/>
            <person name="Theobald S."/>
            <person name="Brandl J."/>
            <person name="Frisvad J.C."/>
            <person name="Nielsen K.F."/>
            <person name="Lyhne E.K."/>
            <person name="Kogle M.E."/>
            <person name="Kuo A."/>
            <person name="Riley R."/>
            <person name="Clum A."/>
            <person name="Nolan M."/>
            <person name="Lipzen A."/>
            <person name="Salamov A."/>
            <person name="Henrissat B."/>
            <person name="Wiebenga A."/>
            <person name="De Vries R.P."/>
            <person name="Grigoriev I.V."/>
            <person name="Mortensen U.H."/>
            <person name="Andersen M.R."/>
            <person name="Baker S.E."/>
        </authorList>
    </citation>
    <scope>NUCLEOTIDE SEQUENCE [LARGE SCALE GENOMIC DNA]</scope>
    <source>
        <strain evidence="9 10">IBT 23096</strain>
    </source>
</reference>
<comment type="similarity">
    <text evidence="2">Belongs to the major facilitator superfamily.</text>
</comment>
<feature type="transmembrane region" description="Helical" evidence="7">
    <location>
        <begin position="137"/>
        <end position="159"/>
    </location>
</feature>
<feature type="transmembrane region" description="Helical" evidence="7">
    <location>
        <begin position="43"/>
        <end position="64"/>
    </location>
</feature>